<sequence length="172" mass="19532">MNLNRNLRNDNKGQVTIEFLLLISFSLVLIFLLANSLSYETDINLAMAAAREGISFGSTENKIAIYDDDAYTKYSLNKTPLTHNNAITIIKIEKLNRGFDDRYNRTSIQIRAYASSPTLTSREDRVSAGDRMNYNIRKSIAVTFNTTKLSNSLYNPCFSNQHVFTTANVQWV</sequence>
<comment type="caution">
    <text evidence="2">The sequence shown here is derived from an EMBL/GenBank/DDBJ whole genome shotgun (WGS) entry which is preliminary data.</text>
</comment>
<gene>
    <name evidence="2" type="ORF">MBCUT_10330</name>
</gene>
<name>A0A166CR07_9EURY</name>
<keyword evidence="3" id="KW-1185">Reference proteome</keyword>
<dbReference type="OrthoDB" id="82453at2157"/>
<evidence type="ECO:0000256" key="1">
    <source>
        <dbReference type="SAM" id="Phobius"/>
    </source>
</evidence>
<accession>A0A166CR07</accession>
<organism evidence="2 3">
    <name type="scientific">Methanobrevibacter cuticularis</name>
    <dbReference type="NCBI Taxonomy" id="47311"/>
    <lineage>
        <taxon>Archaea</taxon>
        <taxon>Methanobacteriati</taxon>
        <taxon>Methanobacteriota</taxon>
        <taxon>Methanomada group</taxon>
        <taxon>Methanobacteria</taxon>
        <taxon>Methanobacteriales</taxon>
        <taxon>Methanobacteriaceae</taxon>
        <taxon>Methanobrevibacter</taxon>
    </lineage>
</organism>
<protein>
    <submittedName>
        <fullName evidence="2">Uncharacterized protein</fullName>
    </submittedName>
</protein>
<proteinExistence type="predicted"/>
<keyword evidence="1" id="KW-0472">Membrane</keyword>
<reference evidence="2 3" key="1">
    <citation type="submission" date="2016-04" db="EMBL/GenBank/DDBJ databases">
        <title>Genome sequence of Methanobrevibacter cuticularis DSM 11139.</title>
        <authorList>
            <person name="Poehlein A."/>
            <person name="Seedorf H."/>
            <person name="Daniel R."/>
        </authorList>
    </citation>
    <scope>NUCLEOTIDE SEQUENCE [LARGE SCALE GENOMIC DNA]</scope>
    <source>
        <strain evidence="2 3">DSM 11139</strain>
    </source>
</reference>
<keyword evidence="1" id="KW-0812">Transmembrane</keyword>
<dbReference type="AlphaFoldDB" id="A0A166CR07"/>
<evidence type="ECO:0000313" key="3">
    <source>
        <dbReference type="Proteomes" id="UP000077275"/>
    </source>
</evidence>
<evidence type="ECO:0000313" key="2">
    <source>
        <dbReference type="EMBL" id="KZX16167.1"/>
    </source>
</evidence>
<dbReference type="RefSeq" id="WP_067259627.1">
    <property type="nucleotide sequence ID" value="NZ_LWMW01000098.1"/>
</dbReference>
<dbReference type="Proteomes" id="UP000077275">
    <property type="component" value="Unassembled WGS sequence"/>
</dbReference>
<dbReference type="PATRIC" id="fig|47311.3.peg.1140"/>
<keyword evidence="1" id="KW-1133">Transmembrane helix</keyword>
<dbReference type="EMBL" id="LWMW01000098">
    <property type="protein sequence ID" value="KZX16167.1"/>
    <property type="molecule type" value="Genomic_DNA"/>
</dbReference>
<feature type="transmembrane region" description="Helical" evidence="1">
    <location>
        <begin position="15"/>
        <end position="34"/>
    </location>
</feature>